<feature type="compositionally biased region" description="Polar residues" evidence="2">
    <location>
        <begin position="22"/>
        <end position="50"/>
    </location>
</feature>
<dbReference type="EMBL" id="KQ085909">
    <property type="protein sequence ID" value="KLO16991.1"/>
    <property type="molecule type" value="Genomic_DNA"/>
</dbReference>
<dbReference type="InParanoid" id="A0A0H2SIU6"/>
<dbReference type="InterPro" id="IPR011993">
    <property type="entry name" value="PH-like_dom_sf"/>
</dbReference>
<feature type="domain" description="PH" evidence="3">
    <location>
        <begin position="358"/>
        <end position="484"/>
    </location>
</feature>
<dbReference type="CDD" id="cd00171">
    <property type="entry name" value="Sec7"/>
    <property type="match status" value="1"/>
</dbReference>
<evidence type="ECO:0000313" key="5">
    <source>
        <dbReference type="EMBL" id="KLO16991.1"/>
    </source>
</evidence>
<dbReference type="AlphaFoldDB" id="A0A0H2SIU6"/>
<name>A0A0H2SIU6_9AGAM</name>
<evidence type="ECO:0000313" key="6">
    <source>
        <dbReference type="Proteomes" id="UP000053477"/>
    </source>
</evidence>
<feature type="region of interest" description="Disordered" evidence="2">
    <location>
        <begin position="711"/>
        <end position="779"/>
    </location>
</feature>
<feature type="region of interest" description="Disordered" evidence="2">
    <location>
        <begin position="1"/>
        <end position="55"/>
    </location>
</feature>
<dbReference type="GO" id="GO:0032012">
    <property type="term" value="P:regulation of ARF protein signal transduction"/>
    <property type="evidence" value="ECO:0007669"/>
    <property type="project" value="InterPro"/>
</dbReference>
<dbReference type="InterPro" id="IPR023394">
    <property type="entry name" value="Sec7_C_sf"/>
</dbReference>
<accession>A0A0H2SIU6</accession>
<feature type="domain" description="SEC7" evidence="4">
    <location>
        <begin position="23"/>
        <end position="201"/>
    </location>
</feature>
<feature type="coiled-coil region" evidence="1">
    <location>
        <begin position="537"/>
        <end position="599"/>
    </location>
</feature>
<feature type="compositionally biased region" description="Low complexity" evidence="2">
    <location>
        <begin position="1"/>
        <end position="21"/>
    </location>
</feature>
<dbReference type="OrthoDB" id="430364at2759"/>
<evidence type="ECO:0000259" key="4">
    <source>
        <dbReference type="PROSITE" id="PS50190"/>
    </source>
</evidence>
<dbReference type="Gene3D" id="2.30.29.30">
    <property type="entry name" value="Pleckstrin-homology domain (PH domain)/Phosphotyrosine-binding domain (PTB)"/>
    <property type="match status" value="1"/>
</dbReference>
<feature type="region of interest" description="Disordered" evidence="2">
    <location>
        <begin position="501"/>
        <end position="535"/>
    </location>
</feature>
<feature type="compositionally biased region" description="Basic and acidic residues" evidence="2">
    <location>
        <begin position="742"/>
        <end position="777"/>
    </location>
</feature>
<dbReference type="InterPro" id="IPR001849">
    <property type="entry name" value="PH_domain"/>
</dbReference>
<dbReference type="STRING" id="27342.A0A0H2SIU6"/>
<dbReference type="InterPro" id="IPR035999">
    <property type="entry name" value="Sec7_dom_sf"/>
</dbReference>
<evidence type="ECO:0000256" key="1">
    <source>
        <dbReference type="SAM" id="Coils"/>
    </source>
</evidence>
<dbReference type="GO" id="GO:0005085">
    <property type="term" value="F:guanyl-nucleotide exchange factor activity"/>
    <property type="evidence" value="ECO:0007669"/>
    <property type="project" value="InterPro"/>
</dbReference>
<dbReference type="Proteomes" id="UP000053477">
    <property type="component" value="Unassembled WGS sequence"/>
</dbReference>
<proteinExistence type="predicted"/>
<dbReference type="SMART" id="SM00233">
    <property type="entry name" value="PH"/>
    <property type="match status" value="1"/>
</dbReference>
<feature type="compositionally biased region" description="Polar residues" evidence="2">
    <location>
        <begin position="723"/>
        <end position="734"/>
    </location>
</feature>
<sequence length="820" mass="90691">MGIFTPSSSPSPISSPTISTSNFHNRPSARNAQIDSSIPNSRTVSKTSLSIPKPMVDQDSPEVYVARLEEAVSKAEVAHVLATSGDPFYAAALKLYISRFDFSNDPLDVALRRLLMDVGLPKETQQIDRVMEAFADRYSQCNPGLFISTDHPYILAFSLIMLHTDAFNKSNKRKMTKVDYIKNTKLVGISSDVLDCFFDNIVFAPFIFIEDPVDVNGQRGLTHDRLGSRLAPSASGQATPDGVGNATPRGRSSKVDPYFLIRKNLLDTLRVDVESYIPVRNPYSYQGTAGSWNEMELRRSFARADIIEVDSADSKRVSTIPFFTLTIGGSGNMSNNLSAWPEVNLEADGAPEDAAFLRVTKIGVLNRKEDLSDGGRRGPSRKWKEWSLLLTGSQLLFFRETSLALGLVAQAQHQTSGVLSTPLSLLRPDELLSVKDAIAVYDASYTKHPFTFRLVLRTGRQLLLGAESEQQMNEWIAHINYASAFKTAGIRMRAFSSHEAERTVTQNSISRENTSSPSSSYRDRSSPSGTRRDQSRLGIVRVKIDELEEKISATQAQLDAEMRYVRNLAVLAPFQRSTRERVQAAVINLSRNIRRLRLEVIRWTCHRDVLAADLAAEMNDRKHATASRMQHVADDVPLMTISSPEDTASHNPDQLQLTIDLGDVGEEGSGQRESSICESFHSALDFPSDWPVSGRPSGSVGSASGWTLDLSSSLSVPGRRTSETMQSSLSIAPNPSSPPENRLSRSDVSLRNERTADRSDVDEQSVEERAEDWDKTRAGKRVSLVSVPECLRGERKLHTGATSIRATSIRTPAFDEQSEE</sequence>
<keyword evidence="6" id="KW-1185">Reference proteome</keyword>
<keyword evidence="1" id="KW-0175">Coiled coil</keyword>
<evidence type="ECO:0000256" key="2">
    <source>
        <dbReference type="SAM" id="MobiDB-lite"/>
    </source>
</evidence>
<dbReference type="PANTHER" id="PTHR10663:SF405">
    <property type="entry name" value="ARF GUANINE NUCLEOTIDE EXCHANGE FACTOR SYT1"/>
    <property type="match status" value="1"/>
</dbReference>
<feature type="compositionally biased region" description="Polar residues" evidence="2">
    <location>
        <begin position="800"/>
        <end position="810"/>
    </location>
</feature>
<dbReference type="PROSITE" id="PS50190">
    <property type="entry name" value="SEC7"/>
    <property type="match status" value="1"/>
</dbReference>
<dbReference type="SUPFAM" id="SSF50729">
    <property type="entry name" value="PH domain-like"/>
    <property type="match status" value="1"/>
</dbReference>
<dbReference type="SUPFAM" id="SSF48425">
    <property type="entry name" value="Sec7 domain"/>
    <property type="match status" value="1"/>
</dbReference>
<feature type="region of interest" description="Disordered" evidence="2">
    <location>
        <begin position="794"/>
        <end position="820"/>
    </location>
</feature>
<dbReference type="SMART" id="SM00222">
    <property type="entry name" value="Sec7"/>
    <property type="match status" value="1"/>
</dbReference>
<feature type="region of interest" description="Disordered" evidence="2">
    <location>
        <begin position="226"/>
        <end position="250"/>
    </location>
</feature>
<dbReference type="PROSITE" id="PS50003">
    <property type="entry name" value="PH_DOMAIN"/>
    <property type="match status" value="1"/>
</dbReference>
<evidence type="ECO:0000259" key="3">
    <source>
        <dbReference type="PROSITE" id="PS50003"/>
    </source>
</evidence>
<organism evidence="5 6">
    <name type="scientific">Schizopora paradoxa</name>
    <dbReference type="NCBI Taxonomy" id="27342"/>
    <lineage>
        <taxon>Eukaryota</taxon>
        <taxon>Fungi</taxon>
        <taxon>Dikarya</taxon>
        <taxon>Basidiomycota</taxon>
        <taxon>Agaricomycotina</taxon>
        <taxon>Agaricomycetes</taxon>
        <taxon>Hymenochaetales</taxon>
        <taxon>Schizoporaceae</taxon>
        <taxon>Schizopora</taxon>
    </lineage>
</organism>
<dbReference type="Gene3D" id="1.10.1000.11">
    <property type="entry name" value="Arf Nucleotide-binding Site Opener,domain 2"/>
    <property type="match status" value="1"/>
</dbReference>
<reference evidence="5 6" key="1">
    <citation type="submission" date="2015-04" db="EMBL/GenBank/DDBJ databases">
        <title>Complete genome sequence of Schizopora paradoxa KUC8140, a cosmopolitan wood degrader in East Asia.</title>
        <authorList>
            <consortium name="DOE Joint Genome Institute"/>
            <person name="Min B."/>
            <person name="Park H."/>
            <person name="Jang Y."/>
            <person name="Kim J.-J."/>
            <person name="Kim K.H."/>
            <person name="Pangilinan J."/>
            <person name="Lipzen A."/>
            <person name="Riley R."/>
            <person name="Grigoriev I.V."/>
            <person name="Spatafora J.W."/>
            <person name="Choi I.-G."/>
        </authorList>
    </citation>
    <scope>NUCLEOTIDE SEQUENCE [LARGE SCALE GENOMIC DNA]</scope>
    <source>
        <strain evidence="5 6">KUC8140</strain>
    </source>
</reference>
<dbReference type="InterPro" id="IPR000904">
    <property type="entry name" value="Sec7_dom"/>
</dbReference>
<dbReference type="Pfam" id="PF01369">
    <property type="entry name" value="Sec7"/>
    <property type="match status" value="1"/>
</dbReference>
<feature type="compositionally biased region" description="Polar residues" evidence="2">
    <location>
        <begin position="503"/>
        <end position="514"/>
    </location>
</feature>
<dbReference type="PANTHER" id="PTHR10663">
    <property type="entry name" value="GUANYL-NUCLEOTIDE EXCHANGE FACTOR"/>
    <property type="match status" value="1"/>
</dbReference>
<feature type="compositionally biased region" description="Basic and acidic residues" evidence="2">
    <location>
        <begin position="521"/>
        <end position="535"/>
    </location>
</feature>
<protein>
    <submittedName>
        <fullName evidence="5">Uncharacterized protein</fullName>
    </submittedName>
</protein>
<gene>
    <name evidence="5" type="ORF">SCHPADRAFT_822111</name>
</gene>
<dbReference type="Pfam" id="PF00169">
    <property type="entry name" value="PH"/>
    <property type="match status" value="1"/>
</dbReference>